<dbReference type="EMBL" id="QVER01000003">
    <property type="protein sequence ID" value="RGB92901.1"/>
    <property type="molecule type" value="Genomic_DNA"/>
</dbReference>
<dbReference type="InterPro" id="IPR000182">
    <property type="entry name" value="GNAT_dom"/>
</dbReference>
<sequence>MEILLHKVCGRPASRTMTLRAAGPEDAAAFYALQNEVRAAMPHPEQFVPDTLENIARYLKEDLCIGGWDGGRLGAYFILRYCGQDAHNYAAFMGIPREEWDGWANADSAIVHPDYRGNGLQRKLLEAALALLRPGIVGIGATVSPENQYSLNNALASGFEIVCRREMYGGYDRYLLAKTLR</sequence>
<organism evidence="2 3">
    <name type="scientific">Faecalibacterium prausnitzii</name>
    <dbReference type="NCBI Taxonomy" id="853"/>
    <lineage>
        <taxon>Bacteria</taxon>
        <taxon>Bacillati</taxon>
        <taxon>Bacillota</taxon>
        <taxon>Clostridia</taxon>
        <taxon>Eubacteriales</taxon>
        <taxon>Oscillospiraceae</taxon>
        <taxon>Faecalibacterium</taxon>
    </lineage>
</organism>
<dbReference type="RefSeq" id="WP_158402585.1">
    <property type="nucleotide sequence ID" value="NZ_QVER01000003.1"/>
</dbReference>
<dbReference type="SUPFAM" id="SSF55729">
    <property type="entry name" value="Acyl-CoA N-acyltransferases (Nat)"/>
    <property type="match status" value="1"/>
</dbReference>
<proteinExistence type="predicted"/>
<evidence type="ECO:0000313" key="3">
    <source>
        <dbReference type="Proteomes" id="UP000260991"/>
    </source>
</evidence>
<evidence type="ECO:0000259" key="1">
    <source>
        <dbReference type="PROSITE" id="PS51186"/>
    </source>
</evidence>
<feature type="domain" description="N-acetyltransferase" evidence="1">
    <location>
        <begin position="17"/>
        <end position="181"/>
    </location>
</feature>
<name>A0A3E2UBA0_9FIRM</name>
<protein>
    <submittedName>
        <fullName evidence="2">GNAT family N-acetyltransferase</fullName>
    </submittedName>
</protein>
<dbReference type="GO" id="GO:0016747">
    <property type="term" value="F:acyltransferase activity, transferring groups other than amino-acyl groups"/>
    <property type="evidence" value="ECO:0007669"/>
    <property type="project" value="InterPro"/>
</dbReference>
<dbReference type="PROSITE" id="PS51186">
    <property type="entry name" value="GNAT"/>
    <property type="match status" value="1"/>
</dbReference>
<gene>
    <name evidence="2" type="ORF">DWZ46_04375</name>
</gene>
<dbReference type="AlphaFoldDB" id="A0A3E2UBA0"/>
<accession>A0A3E2UBA0</accession>
<comment type="caution">
    <text evidence="2">The sequence shown here is derived from an EMBL/GenBank/DDBJ whole genome shotgun (WGS) entry which is preliminary data.</text>
</comment>
<dbReference type="InterPro" id="IPR016181">
    <property type="entry name" value="Acyl_CoA_acyltransferase"/>
</dbReference>
<reference evidence="2 3" key="1">
    <citation type="submission" date="2018-08" db="EMBL/GenBank/DDBJ databases">
        <title>A genome reference for cultivated species of the human gut microbiota.</title>
        <authorList>
            <person name="Zou Y."/>
            <person name="Xue W."/>
            <person name="Luo G."/>
        </authorList>
    </citation>
    <scope>NUCLEOTIDE SEQUENCE [LARGE SCALE GENOMIC DNA]</scope>
    <source>
        <strain evidence="2 3">AF32-8AC</strain>
    </source>
</reference>
<evidence type="ECO:0000313" key="2">
    <source>
        <dbReference type="EMBL" id="RGB92901.1"/>
    </source>
</evidence>
<keyword evidence="2" id="KW-0808">Transferase</keyword>
<dbReference type="Proteomes" id="UP000260991">
    <property type="component" value="Unassembled WGS sequence"/>
</dbReference>
<dbReference type="Pfam" id="PF13302">
    <property type="entry name" value="Acetyltransf_3"/>
    <property type="match status" value="1"/>
</dbReference>
<dbReference type="Gene3D" id="3.40.630.30">
    <property type="match status" value="1"/>
</dbReference>